<dbReference type="InterPro" id="IPR024607">
    <property type="entry name" value="Sulfatase_CS"/>
</dbReference>
<proteinExistence type="inferred from homology"/>
<protein>
    <submittedName>
        <fullName evidence="6">Arylsulfatase</fullName>
        <ecNumber evidence="6">3.1.6.1</ecNumber>
    </submittedName>
</protein>
<evidence type="ECO:0000256" key="1">
    <source>
        <dbReference type="ARBA" id="ARBA00008779"/>
    </source>
</evidence>
<dbReference type="PANTHER" id="PTHR42693:SF53">
    <property type="entry name" value="ENDO-4-O-SULFATASE"/>
    <property type="match status" value="1"/>
</dbReference>
<dbReference type="SUPFAM" id="SSF53649">
    <property type="entry name" value="Alkaline phosphatase-like"/>
    <property type="match status" value="1"/>
</dbReference>
<dbReference type="EMBL" id="CP036267">
    <property type="protein sequence ID" value="QDT33333.1"/>
    <property type="molecule type" value="Genomic_DNA"/>
</dbReference>
<dbReference type="AlphaFoldDB" id="A0A517QNY7"/>
<evidence type="ECO:0000256" key="3">
    <source>
        <dbReference type="ARBA" id="ARBA00022801"/>
    </source>
</evidence>
<comment type="similarity">
    <text evidence="1">Belongs to the sulfatase family.</text>
</comment>
<name>A0A517QNY7_9PLAN</name>
<dbReference type="Gene3D" id="3.30.1120.10">
    <property type="match status" value="1"/>
</dbReference>
<evidence type="ECO:0000313" key="7">
    <source>
        <dbReference type="Proteomes" id="UP000315724"/>
    </source>
</evidence>
<dbReference type="Proteomes" id="UP000315724">
    <property type="component" value="Chromosome"/>
</dbReference>
<keyword evidence="2" id="KW-0479">Metal-binding</keyword>
<dbReference type="GO" id="GO:0004065">
    <property type="term" value="F:arylsulfatase activity"/>
    <property type="evidence" value="ECO:0007669"/>
    <property type="project" value="UniProtKB-EC"/>
</dbReference>
<dbReference type="InterPro" id="IPR000917">
    <property type="entry name" value="Sulfatase_N"/>
</dbReference>
<evidence type="ECO:0000256" key="4">
    <source>
        <dbReference type="ARBA" id="ARBA00022837"/>
    </source>
</evidence>
<accession>A0A517QNY7</accession>
<dbReference type="KEGG" id="tpol:Mal48_25860"/>
<evidence type="ECO:0000256" key="2">
    <source>
        <dbReference type="ARBA" id="ARBA00022723"/>
    </source>
</evidence>
<dbReference type="InterPro" id="IPR050738">
    <property type="entry name" value="Sulfatase"/>
</dbReference>
<keyword evidence="4" id="KW-0106">Calcium</keyword>
<evidence type="ECO:0000313" key="6">
    <source>
        <dbReference type="EMBL" id="QDT33333.1"/>
    </source>
</evidence>
<dbReference type="RefSeq" id="WP_145199482.1">
    <property type="nucleotide sequence ID" value="NZ_CP036267.1"/>
</dbReference>
<dbReference type="EC" id="3.1.6.1" evidence="6"/>
<organism evidence="6 7">
    <name type="scientific">Thalassoglobus polymorphus</name>
    <dbReference type="NCBI Taxonomy" id="2527994"/>
    <lineage>
        <taxon>Bacteria</taxon>
        <taxon>Pseudomonadati</taxon>
        <taxon>Planctomycetota</taxon>
        <taxon>Planctomycetia</taxon>
        <taxon>Planctomycetales</taxon>
        <taxon>Planctomycetaceae</taxon>
        <taxon>Thalassoglobus</taxon>
    </lineage>
</organism>
<dbReference type="GO" id="GO:0046872">
    <property type="term" value="F:metal ion binding"/>
    <property type="evidence" value="ECO:0007669"/>
    <property type="project" value="UniProtKB-KW"/>
</dbReference>
<sequence>MFNRVLLATIVLLGWSQQSLIGSERPNFLVILCDDLGYGDLGCYGSESIRTPHLDKLASQGIRLTDCYSASPLCSPARAGLLTGRTPSRTGIYSWIAEGNPMNLKRDEKTIATLLKAANYDTCHVGKWHLNGKFNHPDQTQPDDHGFDHWFATQNNASPTHKNPKNFVRNGKEVGDQKGYSCQLVADEAIDWLEKRKQRDNPFFMFVCFHEPHEPIDSPDEMVAAYPDAEKRGEALYYANVTNMDSAVGRLMKKLDELKINEETLVIFTSDNGPETLNRYKSAWRSHGSSGPLRGMKLHVYEGGIRVPGIIRWTEKVQAGQTSAEPVSGVDFLPTLCELAGVDVPKSKPLDGTSIANLLSGKQVERHKPLFWHYFGGTGNRQVALREGDWKVVARWDGPANMPVGGSLKRGVVPLLKASKLDHFELYHISEDISEKKDVSQQFPDRLQSLSSKAQNLYQEVLAEGPIWFK</sequence>
<reference evidence="6 7" key="1">
    <citation type="submission" date="2019-02" db="EMBL/GenBank/DDBJ databases">
        <title>Deep-cultivation of Planctomycetes and their phenomic and genomic characterization uncovers novel biology.</title>
        <authorList>
            <person name="Wiegand S."/>
            <person name="Jogler M."/>
            <person name="Boedeker C."/>
            <person name="Pinto D."/>
            <person name="Vollmers J."/>
            <person name="Rivas-Marin E."/>
            <person name="Kohn T."/>
            <person name="Peeters S.H."/>
            <person name="Heuer A."/>
            <person name="Rast P."/>
            <person name="Oberbeckmann S."/>
            <person name="Bunk B."/>
            <person name="Jeske O."/>
            <person name="Meyerdierks A."/>
            <person name="Storesund J.E."/>
            <person name="Kallscheuer N."/>
            <person name="Luecker S."/>
            <person name="Lage O.M."/>
            <person name="Pohl T."/>
            <person name="Merkel B.J."/>
            <person name="Hornburger P."/>
            <person name="Mueller R.-W."/>
            <person name="Bruemmer F."/>
            <person name="Labrenz M."/>
            <person name="Spormann A.M."/>
            <person name="Op den Camp H."/>
            <person name="Overmann J."/>
            <person name="Amann R."/>
            <person name="Jetten M.S.M."/>
            <person name="Mascher T."/>
            <person name="Medema M.H."/>
            <person name="Devos D.P."/>
            <person name="Kaster A.-K."/>
            <person name="Ovreas L."/>
            <person name="Rohde M."/>
            <person name="Galperin M.Y."/>
            <person name="Jogler C."/>
        </authorList>
    </citation>
    <scope>NUCLEOTIDE SEQUENCE [LARGE SCALE GENOMIC DNA]</scope>
    <source>
        <strain evidence="6 7">Mal48</strain>
    </source>
</reference>
<dbReference type="PROSITE" id="PS00523">
    <property type="entry name" value="SULFATASE_1"/>
    <property type="match status" value="1"/>
</dbReference>
<keyword evidence="3 6" id="KW-0378">Hydrolase</keyword>
<dbReference type="InterPro" id="IPR017850">
    <property type="entry name" value="Alkaline_phosphatase_core_sf"/>
</dbReference>
<gene>
    <name evidence="6" type="primary">atsA_26</name>
    <name evidence="6" type="ORF">Mal48_25860</name>
</gene>
<dbReference type="Gene3D" id="3.40.720.10">
    <property type="entry name" value="Alkaline Phosphatase, subunit A"/>
    <property type="match status" value="1"/>
</dbReference>
<keyword evidence="7" id="KW-1185">Reference proteome</keyword>
<evidence type="ECO:0000259" key="5">
    <source>
        <dbReference type="Pfam" id="PF00884"/>
    </source>
</evidence>
<dbReference type="Pfam" id="PF00884">
    <property type="entry name" value="Sulfatase"/>
    <property type="match status" value="1"/>
</dbReference>
<dbReference type="PANTHER" id="PTHR42693">
    <property type="entry name" value="ARYLSULFATASE FAMILY MEMBER"/>
    <property type="match status" value="1"/>
</dbReference>
<dbReference type="OrthoDB" id="9803751at2"/>
<feature type="domain" description="Sulfatase N-terminal" evidence="5">
    <location>
        <begin position="26"/>
        <end position="342"/>
    </location>
</feature>
<dbReference type="CDD" id="cd16144">
    <property type="entry name" value="ARS_like"/>
    <property type="match status" value="1"/>
</dbReference>